<accession>A0ABQ3B834</accession>
<evidence type="ECO:0000256" key="7">
    <source>
        <dbReference type="ARBA" id="ARBA00022833"/>
    </source>
</evidence>
<gene>
    <name evidence="13" type="ORF">GCM10011613_30030</name>
</gene>
<feature type="transmembrane region" description="Helical" evidence="11">
    <location>
        <begin position="166"/>
        <end position="191"/>
    </location>
</feature>
<keyword evidence="2" id="KW-1003">Cell membrane</keyword>
<dbReference type="Gene3D" id="3.30.2010.10">
    <property type="entry name" value="Metalloproteases ('zincins'), catalytic domain"/>
    <property type="match status" value="1"/>
</dbReference>
<evidence type="ECO:0000256" key="1">
    <source>
        <dbReference type="ARBA" id="ARBA00001947"/>
    </source>
</evidence>
<keyword evidence="9" id="KW-0482">Metalloprotease</keyword>
<dbReference type="EMBL" id="BMYZ01000003">
    <property type="protein sequence ID" value="GGY83158.1"/>
    <property type="molecule type" value="Genomic_DNA"/>
</dbReference>
<evidence type="ECO:0000256" key="2">
    <source>
        <dbReference type="ARBA" id="ARBA00022475"/>
    </source>
</evidence>
<comment type="cofactor">
    <cofactor evidence="1">
        <name>Zn(2+)</name>
        <dbReference type="ChEBI" id="CHEBI:29105"/>
    </cofactor>
</comment>
<evidence type="ECO:0000259" key="12">
    <source>
        <dbReference type="Pfam" id="PF01435"/>
    </source>
</evidence>
<evidence type="ECO:0000256" key="10">
    <source>
        <dbReference type="ARBA" id="ARBA00023136"/>
    </source>
</evidence>
<proteinExistence type="predicted"/>
<evidence type="ECO:0000256" key="6">
    <source>
        <dbReference type="ARBA" id="ARBA00022801"/>
    </source>
</evidence>
<reference evidence="14" key="1">
    <citation type="journal article" date="2019" name="Int. J. Syst. Evol. Microbiol.">
        <title>The Global Catalogue of Microorganisms (GCM) 10K type strain sequencing project: providing services to taxonomists for standard genome sequencing and annotation.</title>
        <authorList>
            <consortium name="The Broad Institute Genomics Platform"/>
            <consortium name="The Broad Institute Genome Sequencing Center for Infectious Disease"/>
            <person name="Wu L."/>
            <person name="Ma J."/>
        </authorList>
    </citation>
    <scope>NUCLEOTIDE SEQUENCE [LARGE SCALE GENOMIC DNA]</scope>
    <source>
        <strain evidence="14">KCTC 32239</strain>
    </source>
</reference>
<feature type="transmembrane region" description="Helical" evidence="11">
    <location>
        <begin position="115"/>
        <end position="146"/>
    </location>
</feature>
<keyword evidence="8 11" id="KW-1133">Transmembrane helix</keyword>
<keyword evidence="10 11" id="KW-0472">Membrane</keyword>
<evidence type="ECO:0000256" key="9">
    <source>
        <dbReference type="ARBA" id="ARBA00023049"/>
    </source>
</evidence>
<dbReference type="PANTHER" id="PTHR43221:SF2">
    <property type="entry name" value="PROTEASE HTPX HOMOLOG"/>
    <property type="match status" value="1"/>
</dbReference>
<evidence type="ECO:0000256" key="5">
    <source>
        <dbReference type="ARBA" id="ARBA00022723"/>
    </source>
</evidence>
<evidence type="ECO:0000313" key="13">
    <source>
        <dbReference type="EMBL" id="GGY83158.1"/>
    </source>
</evidence>
<evidence type="ECO:0000256" key="3">
    <source>
        <dbReference type="ARBA" id="ARBA00022670"/>
    </source>
</evidence>
<protein>
    <recommendedName>
        <fullName evidence="12">Peptidase M48 domain-containing protein</fullName>
    </recommendedName>
</protein>
<feature type="domain" description="Peptidase M48" evidence="12">
    <location>
        <begin position="205"/>
        <end position="460"/>
    </location>
</feature>
<keyword evidence="5" id="KW-0479">Metal-binding</keyword>
<keyword evidence="6" id="KW-0378">Hydrolase</keyword>
<evidence type="ECO:0000256" key="4">
    <source>
        <dbReference type="ARBA" id="ARBA00022692"/>
    </source>
</evidence>
<keyword evidence="7" id="KW-0862">Zinc</keyword>
<dbReference type="CDD" id="cd07328">
    <property type="entry name" value="M48_Ste24p_like"/>
    <property type="match status" value="1"/>
</dbReference>
<sequence length="514" mass="58488">MAKKYRVLSSASIHSSAQPADVIAALKDMKMSEQQANVLLTKKVIIKKELDYSKALELQERFARVGLLVNIQSYDVELPVEEQQAQKPAQDVYALLEKTFSTPFKAVKVSSSYKLSLLLVVVASLIGPLIYFGILSGSAWSLWWYFHEGRQHMFGSFHIVGRGGLWWQLLTYVVPAFVGTILILFLIYPLWPQGNRPKPFMLDRKKNKRFYAAIDQMAHAIGVPAPQYIELIPDVNAAAGPVNGLLSLQQGKLRLVIGLSLVAGSTVQQLLGVIAHEFGHFAQRSAMTTNMWVNYVNRWLGECAFGQDEWHARLARWQETYDNGVAQACIFFAQMMILAVRYLFAFLYKLSIKLTSSMSRNMEFDADCYETQLIGSQYVKANTLNIRKLSYAWHNAMELNYQALHEKDKLLRNIPAAIMHVFNEYPADMLKRIEEDLHEDQTNFWDSHPPDHERITAAEASKEPGRLQCDLPATVLFNDFDALSEQVTNYYYYCHGISGAKEFIVDNHLLLAKQ</sequence>
<name>A0ABQ3B834_9GAMM</name>
<evidence type="ECO:0000313" key="14">
    <source>
        <dbReference type="Proteomes" id="UP000619761"/>
    </source>
</evidence>
<dbReference type="Proteomes" id="UP000619761">
    <property type="component" value="Unassembled WGS sequence"/>
</dbReference>
<comment type="caution">
    <text evidence="13">The sequence shown here is derived from an EMBL/GenBank/DDBJ whole genome shotgun (WGS) entry which is preliminary data.</text>
</comment>
<keyword evidence="3" id="KW-0645">Protease</keyword>
<keyword evidence="4 11" id="KW-0812">Transmembrane</keyword>
<keyword evidence="14" id="KW-1185">Reference proteome</keyword>
<feature type="transmembrane region" description="Helical" evidence="11">
    <location>
        <begin position="325"/>
        <end position="348"/>
    </location>
</feature>
<organism evidence="13 14">
    <name type="scientific">Cellvibrio zantedeschiae</name>
    <dbReference type="NCBI Taxonomy" id="1237077"/>
    <lineage>
        <taxon>Bacteria</taxon>
        <taxon>Pseudomonadati</taxon>
        <taxon>Pseudomonadota</taxon>
        <taxon>Gammaproteobacteria</taxon>
        <taxon>Cellvibrionales</taxon>
        <taxon>Cellvibrionaceae</taxon>
        <taxon>Cellvibrio</taxon>
    </lineage>
</organism>
<dbReference type="PANTHER" id="PTHR43221">
    <property type="entry name" value="PROTEASE HTPX"/>
    <property type="match status" value="1"/>
</dbReference>
<dbReference type="InterPro" id="IPR050083">
    <property type="entry name" value="HtpX_protease"/>
</dbReference>
<dbReference type="InterPro" id="IPR001915">
    <property type="entry name" value="Peptidase_M48"/>
</dbReference>
<evidence type="ECO:0000256" key="11">
    <source>
        <dbReference type="SAM" id="Phobius"/>
    </source>
</evidence>
<evidence type="ECO:0000256" key="8">
    <source>
        <dbReference type="ARBA" id="ARBA00022989"/>
    </source>
</evidence>
<dbReference type="Pfam" id="PF01435">
    <property type="entry name" value="Peptidase_M48"/>
    <property type="match status" value="1"/>
</dbReference>
<dbReference type="RefSeq" id="WP_189420071.1">
    <property type="nucleotide sequence ID" value="NZ_BMYZ01000003.1"/>
</dbReference>